<dbReference type="EMBL" id="JARKHS020000018">
    <property type="protein sequence ID" value="KAK8789235.1"/>
    <property type="molecule type" value="Genomic_DNA"/>
</dbReference>
<accession>A0AAQ4FS94</accession>
<proteinExistence type="predicted"/>
<dbReference type="AlphaFoldDB" id="A0AAQ4FS94"/>
<organism evidence="1 2">
    <name type="scientific">Amblyomma americanum</name>
    <name type="common">Lone star tick</name>
    <dbReference type="NCBI Taxonomy" id="6943"/>
    <lineage>
        <taxon>Eukaryota</taxon>
        <taxon>Metazoa</taxon>
        <taxon>Ecdysozoa</taxon>
        <taxon>Arthropoda</taxon>
        <taxon>Chelicerata</taxon>
        <taxon>Arachnida</taxon>
        <taxon>Acari</taxon>
        <taxon>Parasitiformes</taxon>
        <taxon>Ixodida</taxon>
        <taxon>Ixodoidea</taxon>
        <taxon>Ixodidae</taxon>
        <taxon>Amblyomminae</taxon>
        <taxon>Amblyomma</taxon>
    </lineage>
</organism>
<gene>
    <name evidence="1" type="ORF">V5799_020996</name>
</gene>
<sequence>MMERSKCILKYFVMLCKDCILRNLHIVYLVCVPKIIAVRCTFAFCYKISVVELCLDLFCNPANNKKKGFNTRMTCWQHIYW</sequence>
<evidence type="ECO:0000313" key="1">
    <source>
        <dbReference type="EMBL" id="KAK8789235.1"/>
    </source>
</evidence>
<name>A0AAQ4FS94_AMBAM</name>
<comment type="caution">
    <text evidence="1">The sequence shown here is derived from an EMBL/GenBank/DDBJ whole genome shotgun (WGS) entry which is preliminary data.</text>
</comment>
<protein>
    <submittedName>
        <fullName evidence="1">Uncharacterized protein</fullName>
    </submittedName>
</protein>
<evidence type="ECO:0000313" key="2">
    <source>
        <dbReference type="Proteomes" id="UP001321473"/>
    </source>
</evidence>
<reference evidence="1 2" key="1">
    <citation type="journal article" date="2023" name="Arcadia Sci">
        <title>De novo assembly of a long-read Amblyomma americanum tick genome.</title>
        <authorList>
            <person name="Chou S."/>
            <person name="Poskanzer K.E."/>
            <person name="Rollins M."/>
            <person name="Thuy-Boun P.S."/>
        </authorList>
    </citation>
    <scope>NUCLEOTIDE SEQUENCE [LARGE SCALE GENOMIC DNA]</scope>
    <source>
        <strain evidence="1">F_SG_1</strain>
        <tissue evidence="1">Salivary glands</tissue>
    </source>
</reference>
<dbReference type="Proteomes" id="UP001321473">
    <property type="component" value="Unassembled WGS sequence"/>
</dbReference>
<keyword evidence="2" id="KW-1185">Reference proteome</keyword>